<dbReference type="Gene3D" id="1.20.1250.20">
    <property type="entry name" value="MFS general substrate transporter like domains"/>
    <property type="match status" value="1"/>
</dbReference>
<feature type="domain" description="Major facilitator superfamily (MFS) profile" evidence="8">
    <location>
        <begin position="22"/>
        <end position="513"/>
    </location>
</feature>
<dbReference type="Proteomes" id="UP001143330">
    <property type="component" value="Unassembled WGS sequence"/>
</dbReference>
<reference evidence="9" key="2">
    <citation type="submission" date="2023-01" db="EMBL/GenBank/DDBJ databases">
        <authorList>
            <person name="Sun Q."/>
            <person name="Evtushenko L."/>
        </authorList>
    </citation>
    <scope>NUCLEOTIDE SEQUENCE</scope>
    <source>
        <strain evidence="9">VKM B-2789</strain>
    </source>
</reference>
<proteinExistence type="predicted"/>
<dbReference type="Gene3D" id="1.20.1720.10">
    <property type="entry name" value="Multidrug resistance protein D"/>
    <property type="match status" value="1"/>
</dbReference>
<evidence type="ECO:0000256" key="4">
    <source>
        <dbReference type="ARBA" id="ARBA00022692"/>
    </source>
</evidence>
<keyword evidence="2" id="KW-0813">Transport</keyword>
<feature type="transmembrane region" description="Helical" evidence="7">
    <location>
        <begin position="55"/>
        <end position="76"/>
    </location>
</feature>
<keyword evidence="3" id="KW-1003">Cell membrane</keyword>
<feature type="transmembrane region" description="Helical" evidence="7">
    <location>
        <begin position="411"/>
        <end position="430"/>
    </location>
</feature>
<dbReference type="RefSeq" id="WP_213364600.1">
    <property type="nucleotide sequence ID" value="NZ_BSFM01000014.1"/>
</dbReference>
<feature type="transmembrane region" description="Helical" evidence="7">
    <location>
        <begin position="371"/>
        <end position="390"/>
    </location>
</feature>
<feature type="transmembrane region" description="Helical" evidence="7">
    <location>
        <begin position="237"/>
        <end position="255"/>
    </location>
</feature>
<keyword evidence="6 7" id="KW-0472">Membrane</keyword>
<feature type="transmembrane region" description="Helical" evidence="7">
    <location>
        <begin position="88"/>
        <end position="106"/>
    </location>
</feature>
<feature type="transmembrane region" description="Helical" evidence="7">
    <location>
        <begin position="208"/>
        <end position="225"/>
    </location>
</feature>
<dbReference type="Pfam" id="PF07690">
    <property type="entry name" value="MFS_1"/>
    <property type="match status" value="1"/>
</dbReference>
<dbReference type="GO" id="GO:0022857">
    <property type="term" value="F:transmembrane transporter activity"/>
    <property type="evidence" value="ECO:0007669"/>
    <property type="project" value="InterPro"/>
</dbReference>
<evidence type="ECO:0000256" key="1">
    <source>
        <dbReference type="ARBA" id="ARBA00004651"/>
    </source>
</evidence>
<dbReference type="EMBL" id="BSFM01000014">
    <property type="protein sequence ID" value="GLK84738.1"/>
    <property type="molecule type" value="Genomic_DNA"/>
</dbReference>
<feature type="transmembrane region" description="Helical" evidence="7">
    <location>
        <begin position="482"/>
        <end position="505"/>
    </location>
</feature>
<organism evidence="9 10">
    <name type="scientific">Ancylobacter defluvii</name>
    <dbReference type="NCBI Taxonomy" id="1282440"/>
    <lineage>
        <taxon>Bacteria</taxon>
        <taxon>Pseudomonadati</taxon>
        <taxon>Pseudomonadota</taxon>
        <taxon>Alphaproteobacteria</taxon>
        <taxon>Hyphomicrobiales</taxon>
        <taxon>Xanthobacteraceae</taxon>
        <taxon>Ancylobacter</taxon>
    </lineage>
</organism>
<evidence type="ECO:0000256" key="2">
    <source>
        <dbReference type="ARBA" id="ARBA00022448"/>
    </source>
</evidence>
<feature type="transmembrane region" description="Helical" evidence="7">
    <location>
        <begin position="311"/>
        <end position="329"/>
    </location>
</feature>
<dbReference type="GO" id="GO:0005886">
    <property type="term" value="C:plasma membrane"/>
    <property type="evidence" value="ECO:0007669"/>
    <property type="project" value="UniProtKB-SubCell"/>
</dbReference>
<dbReference type="SUPFAM" id="SSF103473">
    <property type="entry name" value="MFS general substrate transporter"/>
    <property type="match status" value="1"/>
</dbReference>
<keyword evidence="5 7" id="KW-1133">Transmembrane helix</keyword>
<dbReference type="AlphaFoldDB" id="A0A9W6JY90"/>
<dbReference type="PANTHER" id="PTHR42718:SF47">
    <property type="entry name" value="METHYL VIOLOGEN RESISTANCE PROTEIN SMVA"/>
    <property type="match status" value="1"/>
</dbReference>
<dbReference type="InterPro" id="IPR036259">
    <property type="entry name" value="MFS_trans_sf"/>
</dbReference>
<feature type="transmembrane region" description="Helical" evidence="7">
    <location>
        <begin position="341"/>
        <end position="359"/>
    </location>
</feature>
<accession>A0A9W6JY90</accession>
<dbReference type="InterPro" id="IPR020846">
    <property type="entry name" value="MFS_dom"/>
</dbReference>
<name>A0A9W6JY90_9HYPH</name>
<gene>
    <name evidence="9" type="ORF">GCM10017653_28080</name>
</gene>
<dbReference type="CDD" id="cd17321">
    <property type="entry name" value="MFS_MMR_MDR_like"/>
    <property type="match status" value="1"/>
</dbReference>
<dbReference type="PROSITE" id="PS50850">
    <property type="entry name" value="MFS"/>
    <property type="match status" value="1"/>
</dbReference>
<comment type="subcellular location">
    <subcellularLocation>
        <location evidence="1">Cell membrane</location>
        <topology evidence="1">Multi-pass membrane protein</topology>
    </subcellularLocation>
</comment>
<dbReference type="PANTHER" id="PTHR42718">
    <property type="entry name" value="MAJOR FACILITATOR SUPERFAMILY MULTIDRUG TRANSPORTER MFSC"/>
    <property type="match status" value="1"/>
</dbReference>
<evidence type="ECO:0000256" key="3">
    <source>
        <dbReference type="ARBA" id="ARBA00022475"/>
    </source>
</evidence>
<reference evidence="9" key="1">
    <citation type="journal article" date="2014" name="Int. J. Syst. Evol. Microbiol.">
        <title>Complete genome sequence of Corynebacterium casei LMG S-19264T (=DSM 44701T), isolated from a smear-ripened cheese.</title>
        <authorList>
            <consortium name="US DOE Joint Genome Institute (JGI-PGF)"/>
            <person name="Walter F."/>
            <person name="Albersmeier A."/>
            <person name="Kalinowski J."/>
            <person name="Ruckert C."/>
        </authorList>
    </citation>
    <scope>NUCLEOTIDE SEQUENCE</scope>
    <source>
        <strain evidence="9">VKM B-2789</strain>
    </source>
</reference>
<feature type="transmembrane region" description="Helical" evidence="7">
    <location>
        <begin position="112"/>
        <end position="134"/>
    </location>
</feature>
<evidence type="ECO:0000256" key="7">
    <source>
        <dbReference type="SAM" id="Phobius"/>
    </source>
</evidence>
<keyword evidence="10" id="KW-1185">Reference proteome</keyword>
<feature type="transmembrane region" description="Helical" evidence="7">
    <location>
        <begin position="275"/>
        <end position="299"/>
    </location>
</feature>
<evidence type="ECO:0000313" key="9">
    <source>
        <dbReference type="EMBL" id="GLK84738.1"/>
    </source>
</evidence>
<dbReference type="InterPro" id="IPR011701">
    <property type="entry name" value="MFS"/>
</dbReference>
<evidence type="ECO:0000313" key="10">
    <source>
        <dbReference type="Proteomes" id="UP001143330"/>
    </source>
</evidence>
<evidence type="ECO:0000256" key="6">
    <source>
        <dbReference type="ARBA" id="ARBA00023136"/>
    </source>
</evidence>
<keyword evidence="4 7" id="KW-0812">Transmembrane</keyword>
<feature type="transmembrane region" description="Helical" evidence="7">
    <location>
        <begin position="20"/>
        <end position="43"/>
    </location>
</feature>
<evidence type="ECO:0000259" key="8">
    <source>
        <dbReference type="PROSITE" id="PS50850"/>
    </source>
</evidence>
<feature type="transmembrane region" description="Helical" evidence="7">
    <location>
        <begin position="146"/>
        <end position="166"/>
    </location>
</feature>
<evidence type="ECO:0000256" key="5">
    <source>
        <dbReference type="ARBA" id="ARBA00022989"/>
    </source>
</evidence>
<protein>
    <submittedName>
        <fullName evidence="9">MFS transporter</fullName>
    </submittedName>
</protein>
<comment type="caution">
    <text evidence="9">The sequence shown here is derived from an EMBL/GenBank/DDBJ whole genome shotgun (WGS) entry which is preliminary data.</text>
</comment>
<feature type="transmembrane region" description="Helical" evidence="7">
    <location>
        <begin position="172"/>
        <end position="196"/>
    </location>
</feature>
<sequence length="513" mass="53468">MRAEPYEPTGSGVRATRKEWVGLAVIALPCLVYAMDLTVLNLAVPQLALHLAPSATQLLWIIDIYGFMVAGTLMLMGTLGDRIGRRRLLLIGAGAFACASVLAAFSRSAQELIAARALLGIAGATLAPSTLSLIRNMFLDERERTLAIGVWIACFSAGAAIGPLVGGAVLAHFWWGAVFLLAVPVMLGLILLGPILLPEYRDPHAGRLDIVSAAQSVVAVLALIYGMKHVAEAGPGWPAIAAVALGLAVGGLFIARQKRLADPMIDLSLLRHPMIGTALGVNIMAMFGAMGIFLILSQYLQLVLGMGPFEAGLWTAPSGVCFAIGSLATPHLVRRVRPVDLLVASLVLAAAGFLLLTQIERAPLPVMSASIIMLCLGLSPVGTLTTDLMMRVAPAERAGAASAISETSFEFGGALGIAVLGSIVAATYRVNMERLALPEAGGELPTTELLATARRTLDGAVTAAQQLGGPAGEALMQASHEAFARGLVFATLACAVITLFAALVARRLLRGVR</sequence>